<comment type="function">
    <text evidence="9">Catalyzes the conversion of 7,8-dihydroneopterin to 6-hydroxymethyl-7,8-dihydropterin.</text>
</comment>
<dbReference type="Gene3D" id="3.30.1130.10">
    <property type="match status" value="1"/>
</dbReference>
<dbReference type="Gene3D" id="3.30.70.560">
    <property type="entry name" value="7,8-Dihydro-6-hydroxymethylpterin-pyrophosphokinase HPPK"/>
    <property type="match status" value="1"/>
</dbReference>
<evidence type="ECO:0000256" key="10">
    <source>
        <dbReference type="SAM" id="MobiDB-lite"/>
    </source>
</evidence>
<evidence type="ECO:0000256" key="8">
    <source>
        <dbReference type="ARBA" id="ARBA00022909"/>
    </source>
</evidence>
<accession>A0A7Y0UGP1</accession>
<dbReference type="Proteomes" id="UP000553981">
    <property type="component" value="Unassembled WGS sequence"/>
</dbReference>
<evidence type="ECO:0000256" key="1">
    <source>
        <dbReference type="ARBA" id="ARBA00000198"/>
    </source>
</evidence>
<dbReference type="GO" id="GO:0005524">
    <property type="term" value="F:ATP binding"/>
    <property type="evidence" value="ECO:0007669"/>
    <property type="project" value="UniProtKB-KW"/>
</dbReference>
<proteinExistence type="inferred from homology"/>
<comment type="pathway">
    <text evidence="2">Cofactor biosynthesis; tetrahydrofolate biosynthesis; 2-amino-4-hydroxy-6-hydroxymethyl-7,8-dihydropteridine diphosphate from 7,8-dihydroneopterin triphosphate: step 4/4.</text>
</comment>
<dbReference type="EMBL" id="JABCUI010000001">
    <property type="protein sequence ID" value="NMW86556.1"/>
    <property type="molecule type" value="Genomic_DNA"/>
</dbReference>
<keyword evidence="6 12" id="KW-0418">Kinase</keyword>
<dbReference type="CDD" id="cd00483">
    <property type="entry name" value="HPPK"/>
    <property type="match status" value="1"/>
</dbReference>
<dbReference type="Pfam" id="PF01288">
    <property type="entry name" value="HPPK"/>
    <property type="match status" value="1"/>
</dbReference>
<evidence type="ECO:0000256" key="2">
    <source>
        <dbReference type="ARBA" id="ARBA00005051"/>
    </source>
</evidence>
<keyword evidence="4 12" id="KW-0808">Transferase</keyword>
<evidence type="ECO:0000256" key="9">
    <source>
        <dbReference type="RuleBase" id="RU362079"/>
    </source>
</evidence>
<feature type="compositionally biased region" description="Low complexity" evidence="10">
    <location>
        <begin position="404"/>
        <end position="422"/>
    </location>
</feature>
<feature type="region of interest" description="Disordered" evidence="10">
    <location>
        <begin position="340"/>
        <end position="432"/>
    </location>
</feature>
<dbReference type="GO" id="GO:0046656">
    <property type="term" value="P:folic acid biosynthetic process"/>
    <property type="evidence" value="ECO:0007669"/>
    <property type="project" value="UniProtKB-UniRule"/>
</dbReference>
<dbReference type="NCBIfam" id="TIGR00525">
    <property type="entry name" value="folB"/>
    <property type="match status" value="1"/>
</dbReference>
<comment type="catalytic activity">
    <reaction evidence="9">
        <text>7,8-dihydroneopterin = 6-hydroxymethyl-7,8-dihydropterin + glycolaldehyde</text>
        <dbReference type="Rhea" id="RHEA:10540"/>
        <dbReference type="ChEBI" id="CHEBI:17001"/>
        <dbReference type="ChEBI" id="CHEBI:17071"/>
        <dbReference type="ChEBI" id="CHEBI:44841"/>
        <dbReference type="EC" id="4.1.2.25"/>
    </reaction>
</comment>
<dbReference type="GO" id="GO:0016301">
    <property type="term" value="F:kinase activity"/>
    <property type="evidence" value="ECO:0007669"/>
    <property type="project" value="UniProtKB-KW"/>
</dbReference>
<keyword evidence="7" id="KW-0067">ATP-binding</keyword>
<evidence type="ECO:0000256" key="3">
    <source>
        <dbReference type="ARBA" id="ARBA00009640"/>
    </source>
</evidence>
<dbReference type="InterPro" id="IPR000550">
    <property type="entry name" value="Hppk"/>
</dbReference>
<dbReference type="PANTHER" id="PTHR43071:SF1">
    <property type="entry name" value="2-AMINO-4-HYDROXY-6-HYDROXYMETHYLDIHYDROPTERIDINE PYROPHOSPHOKINASE"/>
    <property type="match status" value="1"/>
</dbReference>
<evidence type="ECO:0000313" key="12">
    <source>
        <dbReference type="EMBL" id="NMW86556.1"/>
    </source>
</evidence>
<dbReference type="PROSITE" id="PS00794">
    <property type="entry name" value="HPPK"/>
    <property type="match status" value="1"/>
</dbReference>
<keyword evidence="5" id="KW-0547">Nucleotide-binding</keyword>
<dbReference type="GO" id="GO:0003848">
    <property type="term" value="F:2-amino-4-hydroxy-6-hydroxymethyldihydropteridine diphosphokinase activity"/>
    <property type="evidence" value="ECO:0007669"/>
    <property type="project" value="UniProtKB-EC"/>
</dbReference>
<dbReference type="PANTHER" id="PTHR43071">
    <property type="entry name" value="2-AMINO-4-HYDROXY-6-HYDROXYMETHYLDIHYDROPTERIDINE PYROPHOSPHOKINASE"/>
    <property type="match status" value="1"/>
</dbReference>
<keyword evidence="9" id="KW-0456">Lyase</keyword>
<dbReference type="InterPro" id="IPR006157">
    <property type="entry name" value="FolB_dom"/>
</dbReference>
<dbReference type="RefSeq" id="WP_169761719.1">
    <property type="nucleotide sequence ID" value="NZ_JABCUI010000001.1"/>
</dbReference>
<evidence type="ECO:0000256" key="5">
    <source>
        <dbReference type="ARBA" id="ARBA00022741"/>
    </source>
</evidence>
<organism evidence="12 13">
    <name type="scientific">Mobiluncus curtisii</name>
    <dbReference type="NCBI Taxonomy" id="2051"/>
    <lineage>
        <taxon>Bacteria</taxon>
        <taxon>Bacillati</taxon>
        <taxon>Actinomycetota</taxon>
        <taxon>Actinomycetes</taxon>
        <taxon>Actinomycetales</taxon>
        <taxon>Actinomycetaceae</taxon>
        <taxon>Mobiluncus</taxon>
    </lineage>
</organism>
<dbReference type="InterPro" id="IPR035907">
    <property type="entry name" value="Hppk_sf"/>
</dbReference>
<dbReference type="CDD" id="cd00534">
    <property type="entry name" value="DHNA_DHNTPE"/>
    <property type="match status" value="1"/>
</dbReference>
<evidence type="ECO:0000259" key="11">
    <source>
        <dbReference type="PROSITE" id="PS00794"/>
    </source>
</evidence>
<dbReference type="UniPathway" id="UPA00077">
    <property type="reaction ID" value="UER00154"/>
</dbReference>
<dbReference type="AlphaFoldDB" id="A0A7Y0UGP1"/>
<evidence type="ECO:0000256" key="4">
    <source>
        <dbReference type="ARBA" id="ARBA00022679"/>
    </source>
</evidence>
<protein>
    <recommendedName>
        <fullName evidence="9">Bifunctional folate synthesis protein</fullName>
    </recommendedName>
    <domain>
        <recommendedName>
            <fullName evidence="9">Dihydroneopterin aldolase</fullName>
            <shortName evidence="9">DHNA</shortName>
            <ecNumber evidence="9">4.1.2.25</ecNumber>
        </recommendedName>
        <alternativeName>
            <fullName evidence="9">7,8-dihydroneopterin aldolase</fullName>
        </alternativeName>
    </domain>
    <domain>
        <recommendedName>
            <fullName evidence="9">2-amino-4-hydroxy-6-hydroxymethyldihydropteridine pyrophosphokinase</fullName>
            <ecNumber evidence="9">2.7.6.3</ecNumber>
        </recommendedName>
        <alternativeName>
            <fullName evidence="9">6-hydroxymethyl-7,8-dihydropterin pyrophosphokinase</fullName>
            <shortName evidence="9">PPPK</shortName>
        </alternativeName>
        <alternativeName>
            <fullName evidence="9">7,8-dihydro-6-hydroxymethylpterin pyrophosphokinase</fullName>
            <shortName evidence="9">HPPK</shortName>
        </alternativeName>
    </domain>
</protein>
<evidence type="ECO:0000256" key="6">
    <source>
        <dbReference type="ARBA" id="ARBA00022777"/>
    </source>
</evidence>
<dbReference type="SUPFAM" id="SSF55083">
    <property type="entry name" value="6-hydroxymethyl-7,8-dihydropterin pyrophosphokinase, HPPK"/>
    <property type="match status" value="1"/>
</dbReference>
<dbReference type="EC" id="4.1.2.25" evidence="9"/>
<feature type="compositionally biased region" description="Polar residues" evidence="10">
    <location>
        <begin position="340"/>
        <end position="356"/>
    </location>
</feature>
<dbReference type="EC" id="2.7.6.3" evidence="9"/>
<evidence type="ECO:0000256" key="7">
    <source>
        <dbReference type="ARBA" id="ARBA00022840"/>
    </source>
</evidence>
<reference evidence="12 13" key="1">
    <citation type="submission" date="2020-04" db="EMBL/GenBank/DDBJ databases">
        <title>Antimicrobial susceptibility and clonality of vaginal-derived multi-drug resistant Mobiluncus isolates in China.</title>
        <authorList>
            <person name="Zhang X."/>
        </authorList>
    </citation>
    <scope>NUCLEOTIDE SEQUENCE [LARGE SCALE GENOMIC DNA]</scope>
    <source>
        <strain evidence="12 13">19</strain>
    </source>
</reference>
<name>A0A7Y0UGP1_9ACTO</name>
<comment type="caution">
    <text evidence="12">The sequence shown here is derived from an EMBL/GenBank/DDBJ whole genome shotgun (WGS) entry which is preliminary data.</text>
</comment>
<dbReference type="SUPFAM" id="SSF55620">
    <property type="entry name" value="Tetrahydrobiopterin biosynthesis enzymes-like"/>
    <property type="match status" value="1"/>
</dbReference>
<dbReference type="GO" id="GO:0046654">
    <property type="term" value="P:tetrahydrofolate biosynthetic process"/>
    <property type="evidence" value="ECO:0007669"/>
    <property type="project" value="UniProtKB-UniRule"/>
</dbReference>
<keyword evidence="8 9" id="KW-0289">Folate biosynthesis</keyword>
<evidence type="ECO:0000313" key="13">
    <source>
        <dbReference type="Proteomes" id="UP000553981"/>
    </source>
</evidence>
<comment type="similarity">
    <text evidence="9">Belongs to the DHNA family.</text>
</comment>
<sequence>MTLHNASNSDFSQEIRGRQVDVLDSLDGLDSITLRGIFARGIHGVLESEHHAPQDFSVDLTLWFDSRRAASSDDVADTVDYSVVAEKIVAVIEGKSAALIERLATHIALSVLEDSRIAAVQVTLHKPHACLNVQFEDVAIRILRTRSDFEAHQADFPVNLTQRPDQIRPAVLALGANLGNPLATLREVVATLQSAPEFERVEVSPLARTRPVLQPGAAPQPDYYNAVVRVWSRLSAVELLKLAHHLEDSHGRERPYHWAARTLDVDVIDVEGVVSADSRLVLPHPRAATRAFVLVPWSQLDPQATLEGRTVAKLAAWAQDVDGIVNLWADWLETNLDTESAKPASNLSAAGSSGTPEVSPRSDSPVRDRDSFGLPSWQAALPQTEARPRVVDNDTEIDIIRQQSVAPAASSLSSASPAVPVPEWKRVRRRRH</sequence>
<dbReference type="NCBIfam" id="TIGR01498">
    <property type="entry name" value="folK"/>
    <property type="match status" value="1"/>
</dbReference>
<gene>
    <name evidence="12" type="primary">folK</name>
    <name evidence="12" type="ORF">HHJ67_02155</name>
</gene>
<dbReference type="InterPro" id="IPR043133">
    <property type="entry name" value="GTP-CH-I_C/QueF"/>
</dbReference>
<comment type="catalytic activity">
    <reaction evidence="1">
        <text>6-hydroxymethyl-7,8-dihydropterin + ATP = (7,8-dihydropterin-6-yl)methyl diphosphate + AMP + H(+)</text>
        <dbReference type="Rhea" id="RHEA:11412"/>
        <dbReference type="ChEBI" id="CHEBI:15378"/>
        <dbReference type="ChEBI" id="CHEBI:30616"/>
        <dbReference type="ChEBI" id="CHEBI:44841"/>
        <dbReference type="ChEBI" id="CHEBI:72950"/>
        <dbReference type="ChEBI" id="CHEBI:456215"/>
        <dbReference type="EC" id="2.7.6.3"/>
    </reaction>
</comment>
<dbReference type="Pfam" id="PF02152">
    <property type="entry name" value="FolB"/>
    <property type="match status" value="1"/>
</dbReference>
<comment type="pathway">
    <text evidence="9">Cofactor biosynthesis; tetrahydrofolate biosynthesis; 2-amino-4-hydroxy-6-hydroxymethyl-7,8-dihydropteridine diphosphate from 7,8-dihydroneopterin triphosphate: step 3/4.</text>
</comment>
<dbReference type="InterPro" id="IPR006156">
    <property type="entry name" value="Dihydroneopterin_aldolase"/>
</dbReference>
<dbReference type="GO" id="GO:0004150">
    <property type="term" value="F:dihydroneopterin aldolase activity"/>
    <property type="evidence" value="ECO:0007669"/>
    <property type="project" value="UniProtKB-UniRule"/>
</dbReference>
<dbReference type="NCBIfam" id="TIGR00526">
    <property type="entry name" value="folB_dom"/>
    <property type="match status" value="1"/>
</dbReference>
<comment type="similarity">
    <text evidence="3">In the N-terminal section; belongs to the DHNA family.</text>
</comment>
<feature type="domain" description="7,8-dihydro-6-hydroxymethylpterin-pyrophosphokinase" evidence="11">
    <location>
        <begin position="257"/>
        <end position="268"/>
    </location>
</feature>
<dbReference type="SMART" id="SM00905">
    <property type="entry name" value="FolB"/>
    <property type="match status" value="1"/>
</dbReference>